<reference evidence="2" key="1">
    <citation type="submission" date="2021-07" db="EMBL/GenBank/DDBJ databases">
        <authorList>
            <person name="Catto M.A."/>
            <person name="Jacobson A."/>
            <person name="Kennedy G."/>
            <person name="Labadie P."/>
            <person name="Hunt B.G."/>
            <person name="Srinivasan R."/>
        </authorList>
    </citation>
    <scope>NUCLEOTIDE SEQUENCE</scope>
    <source>
        <strain evidence="2">PL_HMW_Pooled</strain>
        <tissue evidence="2">Head</tissue>
    </source>
</reference>
<evidence type="ECO:0000256" key="1">
    <source>
        <dbReference type="SAM" id="MobiDB-lite"/>
    </source>
</evidence>
<name>A0AAE1HKC5_9NEOP</name>
<dbReference type="AlphaFoldDB" id="A0AAE1HKC5"/>
<feature type="region of interest" description="Disordered" evidence="1">
    <location>
        <begin position="69"/>
        <end position="140"/>
    </location>
</feature>
<dbReference type="EMBL" id="JAHWGI010001134">
    <property type="protein sequence ID" value="KAK3922872.1"/>
    <property type="molecule type" value="Genomic_DNA"/>
</dbReference>
<evidence type="ECO:0000313" key="2">
    <source>
        <dbReference type="EMBL" id="KAK3922872.1"/>
    </source>
</evidence>
<keyword evidence="3" id="KW-1185">Reference proteome</keyword>
<sequence length="140" mass="14528">MRQETKLLHASLCCRLDAVVRTVQDAVALGRACPSMVLLVQALDAAGQHLDCEALEAAAEAFERAFPRLDLDNHTSAPGPVQPTPATSGLTVSGEHQDDDSDASVGPVGPAGPAAAQSSDGFTRSTPDRPGTDLLAERID</sequence>
<feature type="compositionally biased region" description="Basic and acidic residues" evidence="1">
    <location>
        <begin position="126"/>
        <end position="140"/>
    </location>
</feature>
<feature type="compositionally biased region" description="Low complexity" evidence="1">
    <location>
        <begin position="103"/>
        <end position="119"/>
    </location>
</feature>
<evidence type="ECO:0000313" key="3">
    <source>
        <dbReference type="Proteomes" id="UP001219518"/>
    </source>
</evidence>
<accession>A0AAE1HKC5</accession>
<comment type="caution">
    <text evidence="2">The sequence shown here is derived from an EMBL/GenBank/DDBJ whole genome shotgun (WGS) entry which is preliminary data.</text>
</comment>
<proteinExistence type="predicted"/>
<reference evidence="2" key="2">
    <citation type="journal article" date="2023" name="BMC Genomics">
        <title>Pest status, molecular evolution, and epigenetic factors derived from the genome assembly of Frankliniella fusca, a thysanopteran phytovirus vector.</title>
        <authorList>
            <person name="Catto M.A."/>
            <person name="Labadie P.E."/>
            <person name="Jacobson A.L."/>
            <person name="Kennedy G.G."/>
            <person name="Srinivasan R."/>
            <person name="Hunt B.G."/>
        </authorList>
    </citation>
    <scope>NUCLEOTIDE SEQUENCE</scope>
    <source>
        <strain evidence="2">PL_HMW_Pooled</strain>
    </source>
</reference>
<gene>
    <name evidence="2" type="ORF">KUF71_001531</name>
</gene>
<organism evidence="2 3">
    <name type="scientific">Frankliniella fusca</name>
    <dbReference type="NCBI Taxonomy" id="407009"/>
    <lineage>
        <taxon>Eukaryota</taxon>
        <taxon>Metazoa</taxon>
        <taxon>Ecdysozoa</taxon>
        <taxon>Arthropoda</taxon>
        <taxon>Hexapoda</taxon>
        <taxon>Insecta</taxon>
        <taxon>Pterygota</taxon>
        <taxon>Neoptera</taxon>
        <taxon>Paraneoptera</taxon>
        <taxon>Thysanoptera</taxon>
        <taxon>Terebrantia</taxon>
        <taxon>Thripoidea</taxon>
        <taxon>Thripidae</taxon>
        <taxon>Frankliniella</taxon>
    </lineage>
</organism>
<dbReference type="Proteomes" id="UP001219518">
    <property type="component" value="Unassembled WGS sequence"/>
</dbReference>
<protein>
    <submittedName>
        <fullName evidence="2">Charged multivesicular body protein 1b</fullName>
    </submittedName>
</protein>